<dbReference type="Proteomes" id="UP000054217">
    <property type="component" value="Unassembled WGS sequence"/>
</dbReference>
<accession>A0A0C3IBD8</accession>
<gene>
    <name evidence="1" type="ORF">M404DRAFT_384939</name>
</gene>
<organism evidence="1 2">
    <name type="scientific">Pisolithus tinctorius Marx 270</name>
    <dbReference type="NCBI Taxonomy" id="870435"/>
    <lineage>
        <taxon>Eukaryota</taxon>
        <taxon>Fungi</taxon>
        <taxon>Dikarya</taxon>
        <taxon>Basidiomycota</taxon>
        <taxon>Agaricomycotina</taxon>
        <taxon>Agaricomycetes</taxon>
        <taxon>Agaricomycetidae</taxon>
        <taxon>Boletales</taxon>
        <taxon>Sclerodermatineae</taxon>
        <taxon>Pisolithaceae</taxon>
        <taxon>Pisolithus</taxon>
    </lineage>
</organism>
<dbReference type="HOGENOM" id="CLU_2292824_0_0_1"/>
<name>A0A0C3IBD8_PISTI</name>
<evidence type="ECO:0000313" key="1">
    <source>
        <dbReference type="EMBL" id="KIN94362.1"/>
    </source>
</evidence>
<keyword evidence="2" id="KW-1185">Reference proteome</keyword>
<protein>
    <submittedName>
        <fullName evidence="1">Uncharacterized protein</fullName>
    </submittedName>
</protein>
<evidence type="ECO:0000313" key="2">
    <source>
        <dbReference type="Proteomes" id="UP000054217"/>
    </source>
</evidence>
<reference evidence="1 2" key="1">
    <citation type="submission" date="2014-04" db="EMBL/GenBank/DDBJ databases">
        <authorList>
            <consortium name="DOE Joint Genome Institute"/>
            <person name="Kuo A."/>
            <person name="Kohler A."/>
            <person name="Costa M.D."/>
            <person name="Nagy L.G."/>
            <person name="Floudas D."/>
            <person name="Copeland A."/>
            <person name="Barry K.W."/>
            <person name="Cichocki N."/>
            <person name="Veneault-Fourrey C."/>
            <person name="LaButti K."/>
            <person name="Lindquist E.A."/>
            <person name="Lipzen A."/>
            <person name="Lundell T."/>
            <person name="Morin E."/>
            <person name="Murat C."/>
            <person name="Sun H."/>
            <person name="Tunlid A."/>
            <person name="Henrissat B."/>
            <person name="Grigoriev I.V."/>
            <person name="Hibbett D.S."/>
            <person name="Martin F."/>
            <person name="Nordberg H.P."/>
            <person name="Cantor M.N."/>
            <person name="Hua S.X."/>
        </authorList>
    </citation>
    <scope>NUCLEOTIDE SEQUENCE [LARGE SCALE GENOMIC DNA]</scope>
    <source>
        <strain evidence="1 2">Marx 270</strain>
    </source>
</reference>
<sequence>MVLLAQSPFRAAGYAAGNSVATINHRIAVEERAGVAAHRLQHVAQTSWQAYLNEQDTIWNLGSTKPVICGMRGAGARPAKAVSCGTSEGRGSVLQTCSARD</sequence>
<dbReference type="AlphaFoldDB" id="A0A0C3IBD8"/>
<dbReference type="InParanoid" id="A0A0C3IBD8"/>
<dbReference type="EMBL" id="KN832101">
    <property type="protein sequence ID" value="KIN94362.1"/>
    <property type="molecule type" value="Genomic_DNA"/>
</dbReference>
<proteinExistence type="predicted"/>
<reference evidence="2" key="2">
    <citation type="submission" date="2015-01" db="EMBL/GenBank/DDBJ databases">
        <title>Evolutionary Origins and Diversification of the Mycorrhizal Mutualists.</title>
        <authorList>
            <consortium name="DOE Joint Genome Institute"/>
            <consortium name="Mycorrhizal Genomics Consortium"/>
            <person name="Kohler A."/>
            <person name="Kuo A."/>
            <person name="Nagy L.G."/>
            <person name="Floudas D."/>
            <person name="Copeland A."/>
            <person name="Barry K.W."/>
            <person name="Cichocki N."/>
            <person name="Veneault-Fourrey C."/>
            <person name="LaButti K."/>
            <person name="Lindquist E.A."/>
            <person name="Lipzen A."/>
            <person name="Lundell T."/>
            <person name="Morin E."/>
            <person name="Murat C."/>
            <person name="Riley R."/>
            <person name="Ohm R."/>
            <person name="Sun H."/>
            <person name="Tunlid A."/>
            <person name="Henrissat B."/>
            <person name="Grigoriev I.V."/>
            <person name="Hibbett D.S."/>
            <person name="Martin F."/>
        </authorList>
    </citation>
    <scope>NUCLEOTIDE SEQUENCE [LARGE SCALE GENOMIC DNA]</scope>
    <source>
        <strain evidence="2">Marx 270</strain>
    </source>
</reference>